<protein>
    <submittedName>
        <fullName evidence="1">Uncharacterized protein</fullName>
    </submittedName>
</protein>
<evidence type="ECO:0000313" key="1">
    <source>
        <dbReference type="EMBL" id="MCU9848632.1"/>
    </source>
</evidence>
<gene>
    <name evidence="1" type="ORF">OEZ60_11505</name>
</gene>
<comment type="caution">
    <text evidence="1">The sequence shown here is derived from an EMBL/GenBank/DDBJ whole genome shotgun (WGS) entry which is preliminary data.</text>
</comment>
<reference evidence="1 2" key="1">
    <citation type="submission" date="2022-10" db="EMBL/GenBank/DDBJ databases">
        <title>Defluviimonas sp. nov., isolated from ocean surface sediments.</title>
        <authorList>
            <person name="He W."/>
            <person name="Wang L."/>
            <person name="Zhang D.-F."/>
        </authorList>
    </citation>
    <scope>NUCLEOTIDE SEQUENCE [LARGE SCALE GENOMIC DNA]</scope>
    <source>
        <strain evidence="1 2">WL0024</strain>
    </source>
</reference>
<organism evidence="1 2">
    <name type="scientific">Albidovulum salinarum</name>
    <dbReference type="NCBI Taxonomy" id="2984153"/>
    <lineage>
        <taxon>Bacteria</taxon>
        <taxon>Pseudomonadati</taxon>
        <taxon>Pseudomonadota</taxon>
        <taxon>Alphaproteobacteria</taxon>
        <taxon>Rhodobacterales</taxon>
        <taxon>Paracoccaceae</taxon>
        <taxon>Albidovulum</taxon>
    </lineage>
</organism>
<dbReference type="EMBL" id="JAOVQO010000010">
    <property type="protein sequence ID" value="MCU9848632.1"/>
    <property type="molecule type" value="Genomic_DNA"/>
</dbReference>
<keyword evidence="2" id="KW-1185">Reference proteome</keyword>
<sequence length="45" mass="4818">MRVLVVAETAPVADGAVCVLDSIETLALDALVLQRPLHTLDHTFC</sequence>
<evidence type="ECO:0000313" key="2">
    <source>
        <dbReference type="Proteomes" id="UP001209535"/>
    </source>
</evidence>
<accession>A0ABT2X6K4</accession>
<proteinExistence type="predicted"/>
<dbReference type="Proteomes" id="UP001209535">
    <property type="component" value="Unassembled WGS sequence"/>
</dbReference>
<name>A0ABT2X6K4_9RHOB</name>